<name>A0ABN5U2H6_9GAMM</name>
<accession>A0ABN5U2H6</accession>
<dbReference type="EMBL" id="CP020374">
    <property type="protein sequence ID" value="AZQ13310.1"/>
    <property type="molecule type" value="Genomic_DNA"/>
</dbReference>
<evidence type="ECO:0000313" key="2">
    <source>
        <dbReference type="Proteomes" id="UP000278437"/>
    </source>
</evidence>
<sequence>MMRNIFLAQEAVLKVDELKPVAPDDLKELIAKKGWSPELIAMRWGMTKRRVQQIIADTDRPRYYDDAINNLPLIVKK</sequence>
<gene>
    <name evidence="1" type="ORF">STH12_04284</name>
</gene>
<dbReference type="Proteomes" id="UP000278437">
    <property type="component" value="Plasmid pSTH1"/>
</dbReference>
<proteinExistence type="predicted"/>
<protein>
    <submittedName>
        <fullName evidence="1">Uncharacterized protein</fullName>
    </submittedName>
</protein>
<keyword evidence="1" id="KW-0614">Plasmid</keyword>
<reference evidence="1 2" key="1">
    <citation type="submission" date="2017-03" db="EMBL/GenBank/DDBJ databases">
        <title>Full genome sequence of a non-lethal Shewanella isolate that potentiates virulence of Vibio parahaemolyticus causing acute hepatopancreatic necrosis disease (AHPND) in shrimp.</title>
        <authorList>
            <person name="Prachumwat A."/>
            <person name="Sritunyalucksana K."/>
        </authorList>
    </citation>
    <scope>NUCLEOTIDE SEQUENCE [LARGE SCALE GENOMIC DNA]</scope>
    <source>
        <strain evidence="1 2">TH2012</strain>
        <plasmid evidence="2">psth1</plasmid>
    </source>
</reference>
<keyword evidence="2" id="KW-1185">Reference proteome</keyword>
<evidence type="ECO:0000313" key="1">
    <source>
        <dbReference type="EMBL" id="AZQ13310.1"/>
    </source>
</evidence>
<geneLocation type="plasmid" evidence="2">
    <name>psth1</name>
</geneLocation>
<organism evidence="1 2">
    <name type="scientific">Shewanella khirikhana</name>
    <dbReference type="NCBI Taxonomy" id="1965282"/>
    <lineage>
        <taxon>Bacteria</taxon>
        <taxon>Pseudomonadati</taxon>
        <taxon>Pseudomonadota</taxon>
        <taxon>Gammaproteobacteria</taxon>
        <taxon>Alteromonadales</taxon>
        <taxon>Shewanellaceae</taxon>
        <taxon>Shewanella</taxon>
    </lineage>
</organism>